<evidence type="ECO:0000259" key="1">
    <source>
        <dbReference type="Pfam" id="PF21248"/>
    </source>
</evidence>
<dbReference type="RefSeq" id="WP_162370964.1">
    <property type="nucleotide sequence ID" value="NZ_JAAEEH010000031.1"/>
</dbReference>
<accession>A0A7X5HX45</accession>
<gene>
    <name evidence="2" type="ORF">GXN74_10855</name>
</gene>
<protein>
    <recommendedName>
        <fullName evidence="1">Adenylyltransferase SoFic-like C-terminal domain-containing protein</fullName>
    </recommendedName>
</protein>
<organism evidence="2 3">
    <name type="scientific">Anaerotalea alkaliphila</name>
    <dbReference type="NCBI Taxonomy" id="2662126"/>
    <lineage>
        <taxon>Bacteria</taxon>
        <taxon>Bacillati</taxon>
        <taxon>Bacillota</taxon>
        <taxon>Clostridia</taxon>
        <taxon>Eubacteriales</taxon>
        <taxon>Anaerotalea</taxon>
    </lineage>
</organism>
<sequence>MNKHILINAVMINESKDSSAIENIITTYLSSLEKEGFLASEKIGKERIYVNAKLYDLVRFPQRGVPSLPVER</sequence>
<comment type="caution">
    <text evidence="2">The sequence shown here is derived from an EMBL/GenBank/DDBJ whole genome shotgun (WGS) entry which is preliminary data.</text>
</comment>
<dbReference type="Proteomes" id="UP000461585">
    <property type="component" value="Unassembled WGS sequence"/>
</dbReference>
<feature type="domain" description="Adenylyltransferase SoFic-like C-terminal" evidence="1">
    <location>
        <begin position="23"/>
        <end position="54"/>
    </location>
</feature>
<reference evidence="2 3" key="1">
    <citation type="submission" date="2020-01" db="EMBL/GenBank/DDBJ databases">
        <title>Anaeroalcalibacter tamaniensis gen. nov., sp. nov., moderately halophilic strictly anaerobic fermenter bacterium from mud volcano of Taman peninsula.</title>
        <authorList>
            <person name="Frolova A."/>
            <person name="Merkel A.Y."/>
            <person name="Slobodkin A.I."/>
        </authorList>
    </citation>
    <scope>NUCLEOTIDE SEQUENCE [LARGE SCALE GENOMIC DNA]</scope>
    <source>
        <strain evidence="2 3">F-3ap</strain>
    </source>
</reference>
<dbReference type="InterPro" id="IPR048770">
    <property type="entry name" value="SoFic-like_C"/>
</dbReference>
<dbReference type="AlphaFoldDB" id="A0A7X5HX45"/>
<proteinExistence type="predicted"/>
<dbReference type="Pfam" id="PF21248">
    <property type="entry name" value="SoFic-like_C"/>
    <property type="match status" value="1"/>
</dbReference>
<keyword evidence="3" id="KW-1185">Reference proteome</keyword>
<dbReference type="EMBL" id="JAAEEH010000031">
    <property type="protein sequence ID" value="NDL68241.1"/>
    <property type="molecule type" value="Genomic_DNA"/>
</dbReference>
<evidence type="ECO:0000313" key="3">
    <source>
        <dbReference type="Proteomes" id="UP000461585"/>
    </source>
</evidence>
<evidence type="ECO:0000313" key="2">
    <source>
        <dbReference type="EMBL" id="NDL68241.1"/>
    </source>
</evidence>
<name>A0A7X5HX45_9FIRM</name>